<dbReference type="InterPro" id="IPR001563">
    <property type="entry name" value="Peptidase_S10"/>
</dbReference>
<dbReference type="GO" id="GO:0006508">
    <property type="term" value="P:proteolysis"/>
    <property type="evidence" value="ECO:0007669"/>
    <property type="project" value="UniProtKB-KW"/>
</dbReference>
<protein>
    <recommendedName>
        <fullName evidence="2">Carboxypeptidase</fullName>
        <ecNumber evidence="2">3.4.16.-</ecNumber>
    </recommendedName>
</protein>
<evidence type="ECO:0000256" key="2">
    <source>
        <dbReference type="RuleBase" id="RU361156"/>
    </source>
</evidence>
<sequence length="973" mass="107308">MRPVLSLALCLCCCALAECQRRRVEELPRLLFRPNFTQYSGYLTSSSGSGGSRRLFYWLVESSHVDAATAPLVLWMNGGPGCSSVGGLLMTNGPFLANDRAELERNDFAWNRLANVLYIDSPSGVGLSEPGPTDPTELNDNATTRLNLGALLHFYSLFPEYRGRAFYIAGESYAGIYIPLLASAIIDGGHRPGLINLKGIAVGNGLHVSINDNALLETRKEFAKILGISFRNDTAIETNLSVNSYNVMHTCYEQESVNVYPCLNTTGLVTYLRDKRVREALGVSDSVSENYVICSLVKIFTHYNYLDRDILPELRRLASADVFVLLYHGTLDYMIPTMLTQRLLERLPQDNDTEGAWFYCHWTFGRASTQIGGMQRSYLGGRLFYRTVIGAGHTVVTDRPDVGFQIFTDFLSPDKDRQPRCLPPESLEDASSCGAELTVCSVLPKQQASRVEYQHKASTAEATQYSHRCLRLNAQILAIAWLKPEPFGREALPLAEKIKLDSPTMRPVLSLALCLCCCALAECQRRRVEELPRLLFRPNFTQYSGYLTSSSGSGGSRRLFYWLVESSHVDAATAPLVLWMNGGPGCSSVGGLLMTNGPFLANDRAELERNDFAWNRLANVLYIDSPSGVGLSEPGPTDPTELNDNATTRLNLGALLHFYSLFPEYRGRAFYIAGESYAGIYIPLLASAIIDGGHWPSLINLKGIAVGNGLHMPYNKSAFKSDRRALTDAMGISIGNVSVLELSVGSNGSEHSQRLSVNLYNVAHPWYPGSEADGYPGLNSTGLASFLNDRDVQNALGVNESTLQKFILCHDDINRIYRKTERDVLSEFVTLANHSVSVLLYTGALDLLLPVGLTLQLLERLSPDPVSGQDAWFWCLRRPGYGLQIGGIQRSYLGGRIRYRTVIGAGHSVATDRPEIGLQLLQDLLEPSRIWPQNCLQFGSENAEVCNGQGRQFGQQILLLGTLLVLCFKGTDA</sequence>
<dbReference type="WBParaSite" id="maker-uti_cns_0004005-snap-gene-0.3-mRNA-1">
    <property type="protein sequence ID" value="maker-uti_cns_0004005-snap-gene-0.3-mRNA-1"/>
    <property type="gene ID" value="maker-uti_cns_0004005-snap-gene-0.3"/>
</dbReference>
<dbReference type="AlphaFoldDB" id="A0A1I8H266"/>
<dbReference type="Pfam" id="PF00450">
    <property type="entry name" value="Peptidase_S10"/>
    <property type="match status" value="3"/>
</dbReference>
<dbReference type="InterPro" id="IPR018202">
    <property type="entry name" value="Ser_caboxypep_ser_AS"/>
</dbReference>
<feature type="chain" id="PRO_5015213185" description="Carboxypeptidase" evidence="2">
    <location>
        <begin position="20"/>
        <end position="973"/>
    </location>
</feature>
<dbReference type="SUPFAM" id="SSF53474">
    <property type="entry name" value="alpha/beta-Hydrolases"/>
    <property type="match status" value="2"/>
</dbReference>
<proteinExistence type="inferred from homology"/>
<evidence type="ECO:0000313" key="3">
    <source>
        <dbReference type="Proteomes" id="UP000095280"/>
    </source>
</evidence>
<accession>A0A1I8H266</accession>
<keyword evidence="2" id="KW-0732">Signal</keyword>
<dbReference type="Proteomes" id="UP000095280">
    <property type="component" value="Unplaced"/>
</dbReference>
<dbReference type="PRINTS" id="PR00724">
    <property type="entry name" value="CRBOXYPTASEC"/>
</dbReference>
<keyword evidence="2" id="KW-0378">Hydrolase</keyword>
<name>A0A1I8H266_9PLAT</name>
<evidence type="ECO:0000313" key="4">
    <source>
        <dbReference type="WBParaSite" id="maker-uti_cns_0004005-snap-gene-0.3-mRNA-1"/>
    </source>
</evidence>
<comment type="similarity">
    <text evidence="1 2">Belongs to the peptidase S10 family.</text>
</comment>
<reference evidence="4" key="1">
    <citation type="submission" date="2016-11" db="UniProtKB">
        <authorList>
            <consortium name="WormBaseParasite"/>
        </authorList>
    </citation>
    <scope>IDENTIFICATION</scope>
</reference>
<feature type="signal peptide" evidence="2">
    <location>
        <begin position="1"/>
        <end position="19"/>
    </location>
</feature>
<dbReference type="Gene3D" id="3.40.50.1820">
    <property type="entry name" value="alpha/beta hydrolase"/>
    <property type="match status" value="2"/>
</dbReference>
<dbReference type="Gene3D" id="3.40.50.12670">
    <property type="match status" value="1"/>
</dbReference>
<organism evidence="3 4">
    <name type="scientific">Macrostomum lignano</name>
    <dbReference type="NCBI Taxonomy" id="282301"/>
    <lineage>
        <taxon>Eukaryota</taxon>
        <taxon>Metazoa</taxon>
        <taxon>Spiralia</taxon>
        <taxon>Lophotrochozoa</taxon>
        <taxon>Platyhelminthes</taxon>
        <taxon>Rhabditophora</taxon>
        <taxon>Macrostomorpha</taxon>
        <taxon>Macrostomida</taxon>
        <taxon>Macrostomidae</taxon>
        <taxon>Macrostomum</taxon>
    </lineage>
</organism>
<evidence type="ECO:0000256" key="1">
    <source>
        <dbReference type="ARBA" id="ARBA00009431"/>
    </source>
</evidence>
<dbReference type="PANTHER" id="PTHR11802:SF201">
    <property type="entry name" value="CARBOXYPEPTIDASE"/>
    <property type="match status" value="1"/>
</dbReference>
<dbReference type="PANTHER" id="PTHR11802">
    <property type="entry name" value="SERINE PROTEASE FAMILY S10 SERINE CARBOXYPEPTIDASE"/>
    <property type="match status" value="1"/>
</dbReference>
<dbReference type="EC" id="3.4.16.-" evidence="2"/>
<keyword evidence="2" id="KW-0645">Protease</keyword>
<dbReference type="PROSITE" id="PS00131">
    <property type="entry name" value="CARBOXYPEPT_SER_SER"/>
    <property type="match status" value="2"/>
</dbReference>
<keyword evidence="3" id="KW-1185">Reference proteome</keyword>
<dbReference type="GO" id="GO:0004185">
    <property type="term" value="F:serine-type carboxypeptidase activity"/>
    <property type="evidence" value="ECO:0007669"/>
    <property type="project" value="UniProtKB-UniRule"/>
</dbReference>
<keyword evidence="2" id="KW-0121">Carboxypeptidase</keyword>
<dbReference type="InterPro" id="IPR029058">
    <property type="entry name" value="AB_hydrolase_fold"/>
</dbReference>